<evidence type="ECO:0000313" key="3">
    <source>
        <dbReference type="EMBL" id="VFK68644.1"/>
    </source>
</evidence>
<proteinExistence type="predicted"/>
<sequence length="75" mass="8604">MKKPRLARQSETTKQEVAAIRQAARRENGKHLLSAEAALHILERNGREFTKIAREITKNTTRGAERQEKDTTHQP</sequence>
<feature type="region of interest" description="Disordered" evidence="1">
    <location>
        <begin position="55"/>
        <end position="75"/>
    </location>
</feature>
<name>A0A450ZYW1_9GAMM</name>
<dbReference type="EMBL" id="CAADGD010000004">
    <property type="protein sequence ID" value="VFK68644.1"/>
    <property type="molecule type" value="Genomic_DNA"/>
</dbReference>
<evidence type="ECO:0000256" key="1">
    <source>
        <dbReference type="SAM" id="MobiDB-lite"/>
    </source>
</evidence>
<dbReference type="AlphaFoldDB" id="A0A450ZYW1"/>
<organism evidence="2">
    <name type="scientific">Candidatus Kentrum sp. UNK</name>
    <dbReference type="NCBI Taxonomy" id="2126344"/>
    <lineage>
        <taxon>Bacteria</taxon>
        <taxon>Pseudomonadati</taxon>
        <taxon>Pseudomonadota</taxon>
        <taxon>Gammaproteobacteria</taxon>
        <taxon>Candidatus Kentrum</taxon>
    </lineage>
</organism>
<gene>
    <name evidence="2" type="ORF">BECKUNK1418G_GA0071005_100558</name>
    <name evidence="3" type="ORF">BECKUNK1418H_GA0071006_100458</name>
</gene>
<reference evidence="2" key="1">
    <citation type="submission" date="2019-02" db="EMBL/GenBank/DDBJ databases">
        <authorList>
            <person name="Gruber-Vodicka R. H."/>
            <person name="Seah K. B. B."/>
        </authorList>
    </citation>
    <scope>NUCLEOTIDE SEQUENCE</scope>
    <source>
        <strain evidence="3">BECK_BY19</strain>
        <strain evidence="2">BECK_BY8</strain>
    </source>
</reference>
<evidence type="ECO:0000313" key="2">
    <source>
        <dbReference type="EMBL" id="VFK58953.1"/>
    </source>
</evidence>
<protein>
    <submittedName>
        <fullName evidence="2">Uncharacterized protein</fullName>
    </submittedName>
</protein>
<accession>A0A450ZYW1</accession>
<dbReference type="EMBL" id="CAADFZ010000005">
    <property type="protein sequence ID" value="VFK58953.1"/>
    <property type="molecule type" value="Genomic_DNA"/>
</dbReference>